<dbReference type="InterPro" id="IPR008514">
    <property type="entry name" value="T6SS_Hcp"/>
</dbReference>
<evidence type="ECO:0000256" key="1">
    <source>
        <dbReference type="SAM" id="MobiDB-lite"/>
    </source>
</evidence>
<evidence type="ECO:0008006" key="4">
    <source>
        <dbReference type="Google" id="ProtNLM"/>
    </source>
</evidence>
<evidence type="ECO:0000313" key="2">
    <source>
        <dbReference type="EMBL" id="BAL95913.1"/>
    </source>
</evidence>
<dbReference type="PANTHER" id="PTHR36152">
    <property type="entry name" value="CYTOPLASMIC PROTEIN-RELATED"/>
    <property type="match status" value="1"/>
</dbReference>
<dbReference type="AlphaFoldDB" id="I0HSC6"/>
<proteinExistence type="predicted"/>
<gene>
    <name evidence="2" type="ordered locus">RGE_25740</name>
</gene>
<name>I0HSC6_RUBGI</name>
<keyword evidence="3" id="KW-1185">Reference proteome</keyword>
<evidence type="ECO:0000313" key="3">
    <source>
        <dbReference type="Proteomes" id="UP000007883"/>
    </source>
</evidence>
<feature type="region of interest" description="Disordered" evidence="1">
    <location>
        <begin position="37"/>
        <end position="57"/>
    </location>
</feature>
<dbReference type="NCBIfam" id="TIGR03344">
    <property type="entry name" value="VI_effect_Hcp1"/>
    <property type="match status" value="1"/>
</dbReference>
<dbReference type="HOGENOM" id="CLU_112762_0_1_4"/>
<dbReference type="EMBL" id="AP012320">
    <property type="protein sequence ID" value="BAL95913.1"/>
    <property type="molecule type" value="Genomic_DNA"/>
</dbReference>
<dbReference type="STRING" id="983917.RGE_25740"/>
<sequence>MKDIYVVFKNSDIKGETRDSKHAAEYGIEVGSFEHRIQQPKSAAASSSGGHTAERTEHGEMIFTKEIDSASTKLWQASSAGTVYKDVDIYFYRAFGGQDKTQSGTKRVNYLKIQLKNVVVSSVSTNIVSGTELPTEVFGLKYSAVQWTYNEAPLDGASAKNTNVQGMWNLKTNDVSFAG</sequence>
<dbReference type="eggNOG" id="COG3157">
    <property type="taxonomic scope" value="Bacteria"/>
</dbReference>
<organism evidence="2 3">
    <name type="scientific">Rubrivivax gelatinosus (strain NBRC 100245 / IL144)</name>
    <dbReference type="NCBI Taxonomy" id="983917"/>
    <lineage>
        <taxon>Bacteria</taxon>
        <taxon>Pseudomonadati</taxon>
        <taxon>Pseudomonadota</taxon>
        <taxon>Betaproteobacteria</taxon>
        <taxon>Burkholderiales</taxon>
        <taxon>Sphaerotilaceae</taxon>
        <taxon>Rubrivivax</taxon>
    </lineage>
</organism>
<dbReference type="Gene3D" id="2.30.110.20">
    <property type="entry name" value="Hcp1-like"/>
    <property type="match status" value="1"/>
</dbReference>
<dbReference type="RefSeq" id="WP_014428775.1">
    <property type="nucleotide sequence ID" value="NC_017075.1"/>
</dbReference>
<protein>
    <recommendedName>
        <fullName evidence="4">Type VI secretion system secreted protein Hcp</fullName>
    </recommendedName>
</protein>
<dbReference type="PATRIC" id="fig|983917.3.peg.2501"/>
<dbReference type="SUPFAM" id="SSF141452">
    <property type="entry name" value="Hcp1-like"/>
    <property type="match status" value="1"/>
</dbReference>
<dbReference type="InterPro" id="IPR053165">
    <property type="entry name" value="HSI-I_assembly_Hcp1"/>
</dbReference>
<dbReference type="PANTHER" id="PTHR36152:SF1">
    <property type="entry name" value="UBIQUITIN-LIKE DOMAIN-CONTAINING PROTEIN"/>
    <property type="match status" value="1"/>
</dbReference>
<dbReference type="InterPro" id="IPR036624">
    <property type="entry name" value="Hcp1-lik_sf"/>
</dbReference>
<accession>I0HSC6</accession>
<dbReference type="Pfam" id="PF05638">
    <property type="entry name" value="T6SS_HCP"/>
    <property type="match status" value="1"/>
</dbReference>
<reference evidence="2 3" key="1">
    <citation type="journal article" date="2012" name="J. Bacteriol.">
        <title>Complete genome sequence of phototrophic betaproteobacterium Rubrivivax gelatinosus IL144.</title>
        <authorList>
            <person name="Nagashima S."/>
            <person name="Kamimura A."/>
            <person name="Shimizu T."/>
            <person name="Nakamura-isaki S."/>
            <person name="Aono E."/>
            <person name="Sakamoto K."/>
            <person name="Ichikawa N."/>
            <person name="Nakazawa H."/>
            <person name="Sekine M."/>
            <person name="Yamazaki S."/>
            <person name="Fujita N."/>
            <person name="Shimada K."/>
            <person name="Hanada S."/>
            <person name="Nagashima K.V.P."/>
        </authorList>
    </citation>
    <scope>NUCLEOTIDE SEQUENCE [LARGE SCALE GENOMIC DNA]</scope>
    <source>
        <strain evidence="3">NBRC 100245 / IL144</strain>
    </source>
</reference>
<dbReference type="KEGG" id="rge:RGE_25740"/>
<dbReference type="Proteomes" id="UP000007883">
    <property type="component" value="Chromosome"/>
</dbReference>